<dbReference type="AlphaFoldDB" id="A0AAD9EYP5"/>
<dbReference type="GO" id="GO:0016874">
    <property type="term" value="F:ligase activity"/>
    <property type="evidence" value="ECO:0007669"/>
    <property type="project" value="UniProtKB-KW"/>
</dbReference>
<proteinExistence type="predicted"/>
<keyword evidence="2" id="KW-1185">Reference proteome</keyword>
<comment type="caution">
    <text evidence="1">The sequence shown here is derived from an EMBL/GenBank/DDBJ whole genome shotgun (WGS) entry which is preliminary data.</text>
</comment>
<keyword evidence="1" id="KW-0436">Ligase</keyword>
<dbReference type="PANTHER" id="PTHR47018:SF1">
    <property type="entry name" value="TESMIN_TSO1-LIKE CXC DOMAIN-CONTAINING PROTEIN"/>
    <property type="match status" value="1"/>
</dbReference>
<organism evidence="1 2">
    <name type="scientific">Dissostichus eleginoides</name>
    <name type="common">Patagonian toothfish</name>
    <name type="synonym">Dissostichus amissus</name>
    <dbReference type="NCBI Taxonomy" id="100907"/>
    <lineage>
        <taxon>Eukaryota</taxon>
        <taxon>Metazoa</taxon>
        <taxon>Chordata</taxon>
        <taxon>Craniata</taxon>
        <taxon>Vertebrata</taxon>
        <taxon>Euteleostomi</taxon>
        <taxon>Actinopterygii</taxon>
        <taxon>Neopterygii</taxon>
        <taxon>Teleostei</taxon>
        <taxon>Neoteleostei</taxon>
        <taxon>Acanthomorphata</taxon>
        <taxon>Eupercaria</taxon>
        <taxon>Perciformes</taxon>
        <taxon>Notothenioidei</taxon>
        <taxon>Nototheniidae</taxon>
        <taxon>Dissostichus</taxon>
    </lineage>
</organism>
<dbReference type="PANTHER" id="PTHR47018">
    <property type="entry name" value="CXC DOMAIN-CONTAINING PROTEIN-RELATED"/>
    <property type="match status" value="1"/>
</dbReference>
<accession>A0AAD9EYP5</accession>
<name>A0AAD9EYP5_DISEL</name>
<sequence>MDEDSTPPLLNCFICESPETPAQRLIQTTPKGYPTFLEQAQVVENAKILERLKEAQNIGRLRYHTKCKDDLYNRFLEVTKNSGQTLKAEKEAAKKKRRRTCSDFSAASACSSTSSRSVQLLYKNVCILCNQPAQIYKTRPEEARKRYRVPDNLTADRLKASLRKTAQSRGDDWGTEVVGHLEGINDLVAEESLYHLRCKTLFETGGHYSKTEDRGQRKRGQKKIDEERKAVFVEFCDWLDSELEHGVMTLDQVHEKLQQFDPSPDKSLSYSKYWLKKKLQDKFHDTLYFTSQERRADVLCLKDDTDNILREHHANLEHGDEKTQIIKTALKFVCNDIAMVDLDPKSYPTAHSMTDIQSQLALVPESLQMFLRPIVKTDERVAIWGQNFIKACQPRSGVLPYQMGFAIQLDDRFGSKWMPNKLHQLGYTESYSETQNYKYCFLNDRNGDGIQDTSDTLYTIVEETDEQIDDEVAVDSALEDLSFMTASGSETSHDNRVVMEAMEVGETTNVFTQFVGDNIDLNIVSIQGNTPFHSMGWIKVTSPAPSLPDPQTTAAVHRVKLKALDKAKILRGAEVKILPFTNRTRIGINTITFLPITELASSVTQDQLLLTPGDTLWAAGWVIKAQDPEFPHSNWNGWMKSIHADDVKQRTQIDFLPIIEGDPNDLNTIFTTLKECTRLSADRVTIVTFDLPIWLKAVDIIKQTNLPIIPRLGGFHLLKSYLGSIGNIMEDSGLLELIQLIYPGSTTANHILDGGCFDKAIRAHLLIDAAIYQHIMKHAFTEEELGEMRTFMEKVADGKMGARHTDPVVALFEQRFEETFKRLAEGGRTPALWVQYHYMVDVIKVFIRTERLADHNGHLCCIVSRMLDIFAAAGHHQYAKGARLYCQLMKKLETLPAYKETFESFTAHGNHVVRYSSHDWSGTWCDICIEQTLMKSAKSEGGLSRGRMRHSDSGHKCWVLTLNHFSNVNQRMEESVKKHAPLQVG</sequence>
<gene>
    <name evidence="1" type="ORF">KUDE01_027053</name>
</gene>
<reference evidence="1" key="1">
    <citation type="submission" date="2023-04" db="EMBL/GenBank/DDBJ databases">
        <title>Chromosome-level genome of Chaenocephalus aceratus.</title>
        <authorList>
            <person name="Park H."/>
        </authorList>
    </citation>
    <scope>NUCLEOTIDE SEQUENCE</scope>
    <source>
        <strain evidence="1">DE</strain>
        <tissue evidence="1">Muscle</tissue>
    </source>
</reference>
<evidence type="ECO:0000313" key="2">
    <source>
        <dbReference type="Proteomes" id="UP001228049"/>
    </source>
</evidence>
<evidence type="ECO:0000313" key="1">
    <source>
        <dbReference type="EMBL" id="KAK1878930.1"/>
    </source>
</evidence>
<dbReference type="Proteomes" id="UP001228049">
    <property type="component" value="Unassembled WGS sequence"/>
</dbReference>
<dbReference type="EMBL" id="JASDAP010000026">
    <property type="protein sequence ID" value="KAK1878930.1"/>
    <property type="molecule type" value="Genomic_DNA"/>
</dbReference>
<protein>
    <submittedName>
        <fullName evidence="1">Leucine--tRNA ligase</fullName>
    </submittedName>
</protein>